<feature type="transmembrane region" description="Helical" evidence="1">
    <location>
        <begin position="12"/>
        <end position="35"/>
    </location>
</feature>
<dbReference type="AlphaFoldDB" id="A0A427YPX2"/>
<evidence type="ECO:0000256" key="1">
    <source>
        <dbReference type="SAM" id="Phobius"/>
    </source>
</evidence>
<feature type="domain" description="DUF7727" evidence="2">
    <location>
        <begin position="1"/>
        <end position="139"/>
    </location>
</feature>
<evidence type="ECO:0000313" key="3">
    <source>
        <dbReference type="EMBL" id="RSH93164.1"/>
    </source>
</evidence>
<organism evidence="3 4">
    <name type="scientific">Saitozyma podzolica</name>
    <dbReference type="NCBI Taxonomy" id="1890683"/>
    <lineage>
        <taxon>Eukaryota</taxon>
        <taxon>Fungi</taxon>
        <taxon>Dikarya</taxon>
        <taxon>Basidiomycota</taxon>
        <taxon>Agaricomycotina</taxon>
        <taxon>Tremellomycetes</taxon>
        <taxon>Tremellales</taxon>
        <taxon>Trimorphomycetaceae</taxon>
        <taxon>Saitozyma</taxon>
    </lineage>
</organism>
<dbReference type="Pfam" id="PF24853">
    <property type="entry name" value="DUF7727"/>
    <property type="match status" value="1"/>
</dbReference>
<evidence type="ECO:0000313" key="4">
    <source>
        <dbReference type="Proteomes" id="UP000279259"/>
    </source>
</evidence>
<evidence type="ECO:0000259" key="2">
    <source>
        <dbReference type="Pfam" id="PF24853"/>
    </source>
</evidence>
<proteinExistence type="predicted"/>
<accession>A0A427YPX2</accession>
<comment type="caution">
    <text evidence="3">The sequence shown here is derived from an EMBL/GenBank/DDBJ whole genome shotgun (WGS) entry which is preliminary data.</text>
</comment>
<feature type="transmembrane region" description="Helical" evidence="1">
    <location>
        <begin position="101"/>
        <end position="126"/>
    </location>
</feature>
<keyword evidence="1" id="KW-1133">Transmembrane helix</keyword>
<dbReference type="InterPro" id="IPR056144">
    <property type="entry name" value="DUF7727"/>
</dbReference>
<reference evidence="3 4" key="1">
    <citation type="submission" date="2018-11" db="EMBL/GenBank/DDBJ databases">
        <title>Genome sequence of Saitozyma podzolica DSM 27192.</title>
        <authorList>
            <person name="Aliyu H."/>
            <person name="Gorte O."/>
            <person name="Ochsenreither K."/>
        </authorList>
    </citation>
    <scope>NUCLEOTIDE SEQUENCE [LARGE SCALE GENOMIC DNA]</scope>
    <source>
        <strain evidence="3 4">DSM 27192</strain>
    </source>
</reference>
<keyword evidence="1" id="KW-0812">Transmembrane</keyword>
<keyword evidence="4" id="KW-1185">Reference proteome</keyword>
<dbReference type="OrthoDB" id="2110422at2759"/>
<protein>
    <recommendedName>
        <fullName evidence="2">DUF7727 domain-containing protein</fullName>
    </recommendedName>
</protein>
<gene>
    <name evidence="3" type="ORF">EHS25_007517</name>
</gene>
<dbReference type="PANTHER" id="PTHR40629">
    <property type="entry name" value="PRO41 PROTEIN"/>
    <property type="match status" value="1"/>
</dbReference>
<keyword evidence="1" id="KW-0472">Membrane</keyword>
<dbReference type="PANTHER" id="PTHR40629:SF1">
    <property type="entry name" value="PRO41 PROTEIN"/>
    <property type="match status" value="1"/>
</dbReference>
<sequence>MGQLVYHEWARLLALSSAAYMLWASFWAFLFRKFFWDMIGGTLGPAGIIPGSNTAPLVFITTTIPLLQIFSLLLSIVALALEWPLPMLRRTAIHRSLTLRVVLYFLTAFVGIMVYQTVDCAIYFAITSGVYVRAMMRGETMAERGGQAWSDA</sequence>
<dbReference type="EMBL" id="RSCD01000004">
    <property type="protein sequence ID" value="RSH93164.1"/>
    <property type="molecule type" value="Genomic_DNA"/>
</dbReference>
<name>A0A427YPX2_9TREE</name>
<dbReference type="Proteomes" id="UP000279259">
    <property type="component" value="Unassembled WGS sequence"/>
</dbReference>
<feature type="transmembrane region" description="Helical" evidence="1">
    <location>
        <begin position="55"/>
        <end position="81"/>
    </location>
</feature>